<name>A0AC61QK30_9BACT</name>
<evidence type="ECO:0000313" key="1">
    <source>
        <dbReference type="EMBL" id="TDF73824.1"/>
    </source>
</evidence>
<proteinExistence type="predicted"/>
<sequence>GTYNEDESFYLFPIPLKSYVNIIGAGSDKTILHSDIASPTGNTLFWGGQNLQHITIHGFTTSAEINQNCRPMISFYISHLTISDMILEDFPIYDYRDAAIFLYEPTSLSIDSLVIRNITVPEHAVYIEDTLQDCSITNSTFENIHSTYTSPDTPGDDSWGPTVVDIITLDTLTVDNCIFRNISVQNNQATLYISNEVYFPGNVGNIKVTNCLFDNIRTNYHSAVCFVTNVYGSFKVSNCTFYNNFGTLGAVMAVGKIDIRNNIFYNPDAQYELYMPAPELDLYCVTRLDFDYNDIRNGYNGIRNSSPTNDLYYREHNLSSEPLFASLTYGDSLYLRLGEGSPCINAGTPDTTGLGLLPYDLAGNWRIWDGCIDMGCYEYGSEPYVGVEDPVLPSVPGYNILAYPNPFNALTNLKVKLPSDSNNTFNKVNSASIEVYNIRGEKVKTINLDVSKGTEQWTYWDGRDQHSKLCPSGIYLLNLKLNGKSVLTRKVTLIR</sequence>
<organism evidence="1 2">
    <name type="scientific">Candidatus Syntrophosphaera thermopropionivorans</name>
    <dbReference type="NCBI Taxonomy" id="2593015"/>
    <lineage>
        <taxon>Bacteria</taxon>
        <taxon>Pseudomonadati</taxon>
        <taxon>Candidatus Cloacimonadota</taxon>
        <taxon>Candidatus Cloacimonadia</taxon>
        <taxon>Candidatus Cloacimonadales</taxon>
        <taxon>Candidatus Cloacimonadaceae</taxon>
        <taxon>Candidatus Syntrophosphaera</taxon>
    </lineage>
</organism>
<accession>A0AC61QK30</accession>
<reference evidence="1" key="1">
    <citation type="submission" date="2019-03" db="EMBL/GenBank/DDBJ databases">
        <title>Candidatus Syntrophosphaera thermopropionivorans: a novel player in syntrophic propionate oxidation during anaerobic digestion.</title>
        <authorList>
            <person name="Dyksma S."/>
        </authorList>
    </citation>
    <scope>NUCLEOTIDE SEQUENCE</scope>
    <source>
        <strain evidence="1">W5</strain>
    </source>
</reference>
<evidence type="ECO:0000313" key="2">
    <source>
        <dbReference type="Proteomes" id="UP000294588"/>
    </source>
</evidence>
<comment type="caution">
    <text evidence="1">The sequence shown here is derived from an EMBL/GenBank/DDBJ whole genome shotgun (WGS) entry which is preliminary data.</text>
</comment>
<gene>
    <name evidence="1" type="ORF">E0946_02070</name>
</gene>
<dbReference type="Proteomes" id="UP000294588">
    <property type="component" value="Unassembled WGS sequence"/>
</dbReference>
<protein>
    <submittedName>
        <fullName evidence="1">T9SS type A sorting domain-containing protein</fullName>
    </submittedName>
</protein>
<keyword evidence="2" id="KW-1185">Reference proteome</keyword>
<dbReference type="EMBL" id="SMOG01000003">
    <property type="protein sequence ID" value="TDF73824.1"/>
    <property type="molecule type" value="Genomic_DNA"/>
</dbReference>
<feature type="non-terminal residue" evidence="1">
    <location>
        <position position="1"/>
    </location>
</feature>